<dbReference type="Pfam" id="PF00149">
    <property type="entry name" value="Metallophos"/>
    <property type="match status" value="1"/>
</dbReference>
<dbReference type="GO" id="GO:0016787">
    <property type="term" value="F:hydrolase activity"/>
    <property type="evidence" value="ECO:0007669"/>
    <property type="project" value="InterPro"/>
</dbReference>
<accession>A0A2J7ZG03</accession>
<dbReference type="EMBL" id="PGGS01003855">
    <property type="protein sequence ID" value="PNG99167.1"/>
    <property type="molecule type" value="Genomic_DNA"/>
</dbReference>
<dbReference type="SUPFAM" id="SSF56300">
    <property type="entry name" value="Metallo-dependent phosphatases"/>
    <property type="match status" value="1"/>
</dbReference>
<dbReference type="Proteomes" id="UP000236333">
    <property type="component" value="Unassembled WGS sequence"/>
</dbReference>
<comment type="caution">
    <text evidence="3">The sequence shown here is derived from an EMBL/GenBank/DDBJ whole genome shotgun (WGS) entry which is preliminary data.</text>
</comment>
<proteinExistence type="predicted"/>
<feature type="non-terminal residue" evidence="3">
    <location>
        <position position="1"/>
    </location>
</feature>
<feature type="non-terminal residue" evidence="3">
    <location>
        <position position="165"/>
    </location>
</feature>
<evidence type="ECO:0000259" key="2">
    <source>
        <dbReference type="Pfam" id="PF00149"/>
    </source>
</evidence>
<keyword evidence="4" id="KW-1185">Reference proteome</keyword>
<dbReference type="AlphaFoldDB" id="A0A2J7ZG03"/>
<name>A0A2J7ZG03_9CHLO</name>
<feature type="domain" description="Calcineurin-like phosphoesterase" evidence="2">
    <location>
        <begin position="70"/>
        <end position="128"/>
    </location>
</feature>
<evidence type="ECO:0000313" key="3">
    <source>
        <dbReference type="EMBL" id="PNG99167.1"/>
    </source>
</evidence>
<feature type="region of interest" description="Disordered" evidence="1">
    <location>
        <begin position="144"/>
        <end position="165"/>
    </location>
</feature>
<gene>
    <name evidence="3" type="ORF">TSOC_015060</name>
</gene>
<organism evidence="3 4">
    <name type="scientific">Tetrabaena socialis</name>
    <dbReference type="NCBI Taxonomy" id="47790"/>
    <lineage>
        <taxon>Eukaryota</taxon>
        <taxon>Viridiplantae</taxon>
        <taxon>Chlorophyta</taxon>
        <taxon>core chlorophytes</taxon>
        <taxon>Chlorophyceae</taxon>
        <taxon>CS clade</taxon>
        <taxon>Chlamydomonadales</taxon>
        <taxon>Tetrabaenaceae</taxon>
        <taxon>Tetrabaena</taxon>
    </lineage>
</organism>
<dbReference type="InterPro" id="IPR004843">
    <property type="entry name" value="Calcineurin-like_PHP"/>
</dbReference>
<reference evidence="3 4" key="1">
    <citation type="journal article" date="2017" name="Mol. Biol. Evol.">
        <title>The 4-celled Tetrabaena socialis nuclear genome reveals the essential components for genetic control of cell number at the origin of multicellularity in the volvocine lineage.</title>
        <authorList>
            <person name="Featherston J."/>
            <person name="Arakaki Y."/>
            <person name="Hanschen E.R."/>
            <person name="Ferris P.J."/>
            <person name="Michod R.E."/>
            <person name="Olson B.J.S.C."/>
            <person name="Nozaki H."/>
            <person name="Durand P.M."/>
        </authorList>
    </citation>
    <scope>NUCLEOTIDE SEQUENCE [LARGE SCALE GENOMIC DNA]</scope>
    <source>
        <strain evidence="3 4">NIES-571</strain>
    </source>
</reference>
<dbReference type="Gene3D" id="3.60.21.10">
    <property type="match status" value="1"/>
</dbReference>
<dbReference type="InterPro" id="IPR029052">
    <property type="entry name" value="Metallo-depent_PP-like"/>
</dbReference>
<evidence type="ECO:0000313" key="4">
    <source>
        <dbReference type="Proteomes" id="UP000236333"/>
    </source>
</evidence>
<dbReference type="PANTHER" id="PTHR46546:SF4">
    <property type="entry name" value="SHEWANELLA-LIKE PROTEIN PHOSPHATASE 1"/>
    <property type="match status" value="1"/>
</dbReference>
<evidence type="ECO:0000256" key="1">
    <source>
        <dbReference type="SAM" id="MobiDB-lite"/>
    </source>
</evidence>
<protein>
    <recommendedName>
        <fullName evidence="2">Calcineurin-like phosphoesterase domain-containing protein</fullName>
    </recommendedName>
</protein>
<dbReference type="PANTHER" id="PTHR46546">
    <property type="entry name" value="SHEWANELLA-LIKE PROTEIN PHOSPHATASE 1"/>
    <property type="match status" value="1"/>
</dbReference>
<sequence length="165" mass="16913">PDLHGDAHQALAALLLAGLVAPPPPPRNVTAAAAGAAAAAAAAAAEAEAAGSPPRPETWGWEWEWAGGDSVLVQLGDVVDRGDDSLALLGLLERLRAQARAAGGDVVCLLGNHELMNVQQDFRYIARGELRALALAGALPPLWEGAGREGPGEGATRHGRGMEEE</sequence>